<protein>
    <submittedName>
        <fullName evidence="2">Uncharacterized protein</fullName>
    </submittedName>
</protein>
<dbReference type="InterPro" id="IPR009563">
    <property type="entry name" value="SSSCA1"/>
</dbReference>
<feature type="compositionally biased region" description="Basic and acidic residues" evidence="1">
    <location>
        <begin position="217"/>
        <end position="259"/>
    </location>
</feature>
<evidence type="ECO:0000313" key="2">
    <source>
        <dbReference type="EMBL" id="EUD67503.1"/>
    </source>
</evidence>
<dbReference type="Pfam" id="PF06677">
    <property type="entry name" value="Auto_anti-p27"/>
    <property type="match status" value="1"/>
</dbReference>
<evidence type="ECO:0000256" key="1">
    <source>
        <dbReference type="SAM" id="MobiDB-lite"/>
    </source>
</evidence>
<feature type="region of interest" description="Disordered" evidence="1">
    <location>
        <begin position="191"/>
        <end position="259"/>
    </location>
</feature>
<dbReference type="OrthoDB" id="28939at2759"/>
<proteinExistence type="predicted"/>
<dbReference type="PANTHER" id="PTHR16537">
    <property type="entry name" value="SJOEGREN SYNDROME/SCLERODERMA AUTOANTIGEN 1"/>
    <property type="match status" value="1"/>
</dbReference>
<organism evidence="2 3">
    <name type="scientific">Plasmodium inui San Antonio 1</name>
    <dbReference type="NCBI Taxonomy" id="1237626"/>
    <lineage>
        <taxon>Eukaryota</taxon>
        <taxon>Sar</taxon>
        <taxon>Alveolata</taxon>
        <taxon>Apicomplexa</taxon>
        <taxon>Aconoidasida</taxon>
        <taxon>Haemosporida</taxon>
        <taxon>Plasmodiidae</taxon>
        <taxon>Plasmodium</taxon>
        <taxon>Plasmodium (Plasmodium)</taxon>
    </lineage>
</organism>
<name>W7A8B5_9APIC</name>
<feature type="compositionally biased region" description="Polar residues" evidence="1">
    <location>
        <begin position="191"/>
        <end position="216"/>
    </location>
</feature>
<evidence type="ECO:0000313" key="3">
    <source>
        <dbReference type="Proteomes" id="UP000030640"/>
    </source>
</evidence>
<dbReference type="AlphaFoldDB" id="W7A8B5"/>
<dbReference type="PANTHER" id="PTHR16537:SF1">
    <property type="entry name" value="PROTEIN ZNRD2"/>
    <property type="match status" value="1"/>
</dbReference>
<gene>
    <name evidence="2" type="ORF">C922_02209</name>
</gene>
<dbReference type="VEuPathDB" id="PlasmoDB:C922_02209"/>
<dbReference type="Proteomes" id="UP000030640">
    <property type="component" value="Unassembled WGS sequence"/>
</dbReference>
<dbReference type="RefSeq" id="XP_008816030.1">
    <property type="nucleotide sequence ID" value="XM_008817808.1"/>
</dbReference>
<dbReference type="GeneID" id="20037483"/>
<keyword evidence="3" id="KW-1185">Reference proteome</keyword>
<dbReference type="EMBL" id="KI965466">
    <property type="protein sequence ID" value="EUD67503.1"/>
    <property type="molecule type" value="Genomic_DNA"/>
</dbReference>
<dbReference type="InterPro" id="IPR051888">
    <property type="entry name" value="UPF0148_domain"/>
</dbReference>
<feature type="region of interest" description="Disordered" evidence="1">
    <location>
        <begin position="72"/>
        <end position="92"/>
    </location>
</feature>
<accession>W7A8B5</accession>
<sequence>MKVESNSSALTDPFAASQIMGDKLLQGWTLLNECCHMCMVTPLIKQKNKEERFCAKCNVYIVSENRERDEILSNKGNSNMGGKKKAEQDCQRDVHMDGSENLAARTNTANVEAHPDVYTEKHPHAGTYGDPLFTEKLSPIEFIKEIKLQHDEFNEILNRNSITREETENLLDYKKYIKEKCGYDLGEWMNSSSSSLKGRQISSKKGSQKESTNLTNRDIDPDVEDKKADKFQNAETKHHHANEERHSSQKREYLNDSTGRRPDLIISKENYFPTGGIDFDKYTKYKVDFIILDKAKDAFMQKLDKYVELLSRCDSRSDENECIGQVAAVVDILERLNNLRRNIHFVI</sequence>
<reference evidence="2 3" key="1">
    <citation type="submission" date="2013-02" db="EMBL/GenBank/DDBJ databases">
        <title>The Genome Sequence of Plasmodium inui San Antonio 1.</title>
        <authorList>
            <consortium name="The Broad Institute Genome Sequencing Platform"/>
            <consortium name="The Broad Institute Genome Sequencing Center for Infectious Disease"/>
            <person name="Neafsey D."/>
            <person name="Cheeseman I."/>
            <person name="Volkman S."/>
            <person name="Adams J."/>
            <person name="Walker B."/>
            <person name="Young S.K."/>
            <person name="Zeng Q."/>
            <person name="Gargeya S."/>
            <person name="Fitzgerald M."/>
            <person name="Haas B."/>
            <person name="Abouelleil A."/>
            <person name="Alvarado L."/>
            <person name="Arachchi H.M."/>
            <person name="Berlin A.M."/>
            <person name="Chapman S.B."/>
            <person name="Dewar J."/>
            <person name="Goldberg J."/>
            <person name="Griggs A."/>
            <person name="Gujja S."/>
            <person name="Hansen M."/>
            <person name="Howarth C."/>
            <person name="Imamovic A."/>
            <person name="Larimer J."/>
            <person name="McCowan C."/>
            <person name="Murphy C."/>
            <person name="Neiman D."/>
            <person name="Pearson M."/>
            <person name="Priest M."/>
            <person name="Roberts A."/>
            <person name="Saif S."/>
            <person name="Shea T."/>
            <person name="Sisk P."/>
            <person name="Sykes S."/>
            <person name="Wortman J."/>
            <person name="Nusbaum C."/>
            <person name="Birren B."/>
        </authorList>
    </citation>
    <scope>NUCLEOTIDE SEQUENCE [LARGE SCALE GENOMIC DNA]</scope>
    <source>
        <strain evidence="2 3">San Antonio 1</strain>
    </source>
</reference>